<sequence>MKKLLFLFFAFSMMQVSAQNLSSMSKSVSSSTSSLIENLASDQVENLTKKLNLNEKQQKQVSVLVVSQLKSEKFQKMIGSLGTDKLMGSGDKSDQTEKIQSALMSDDNFQKGMSTILDEKQMETMKKYIPK</sequence>
<dbReference type="EMBL" id="VSFC01000052">
    <property type="protein sequence ID" value="TYA53166.1"/>
    <property type="molecule type" value="Genomic_DNA"/>
</dbReference>
<comment type="caution">
    <text evidence="2">The sequence shown here is derived from an EMBL/GenBank/DDBJ whole genome shotgun (WGS) entry which is preliminary data.</text>
</comment>
<keyword evidence="3" id="KW-1185">Reference proteome</keyword>
<organism evidence="2 3">
    <name type="scientific">Formosa maritima</name>
    <dbReference type="NCBI Taxonomy" id="2592046"/>
    <lineage>
        <taxon>Bacteria</taxon>
        <taxon>Pseudomonadati</taxon>
        <taxon>Bacteroidota</taxon>
        <taxon>Flavobacteriia</taxon>
        <taxon>Flavobacteriales</taxon>
        <taxon>Flavobacteriaceae</taxon>
        <taxon>Formosa</taxon>
    </lineage>
</organism>
<feature type="chain" id="PRO_5022880093" description="DUF4168 domain-containing protein" evidence="1">
    <location>
        <begin position="19"/>
        <end position="131"/>
    </location>
</feature>
<evidence type="ECO:0000256" key="1">
    <source>
        <dbReference type="SAM" id="SignalP"/>
    </source>
</evidence>
<accession>A0A5D0G2L4</accession>
<reference evidence="2 3" key="1">
    <citation type="submission" date="2019-08" db="EMBL/GenBank/DDBJ databases">
        <title>Formosa sediminis sp. nov., isolated from marine sediment.</title>
        <authorList>
            <person name="Cao W.R."/>
        </authorList>
    </citation>
    <scope>NUCLEOTIDE SEQUENCE [LARGE SCALE GENOMIC DNA]</scope>
    <source>
        <strain evidence="2 3">1494</strain>
    </source>
</reference>
<evidence type="ECO:0000313" key="3">
    <source>
        <dbReference type="Proteomes" id="UP000324550"/>
    </source>
</evidence>
<feature type="signal peptide" evidence="1">
    <location>
        <begin position="1"/>
        <end position="18"/>
    </location>
</feature>
<evidence type="ECO:0008006" key="4">
    <source>
        <dbReference type="Google" id="ProtNLM"/>
    </source>
</evidence>
<gene>
    <name evidence="2" type="ORF">FVF61_10965</name>
</gene>
<dbReference type="RefSeq" id="WP_148456359.1">
    <property type="nucleotide sequence ID" value="NZ_VSFC01000052.1"/>
</dbReference>
<name>A0A5D0G2L4_9FLAO</name>
<proteinExistence type="predicted"/>
<dbReference type="OrthoDB" id="1451698at2"/>
<dbReference type="AlphaFoldDB" id="A0A5D0G2L4"/>
<evidence type="ECO:0000313" key="2">
    <source>
        <dbReference type="EMBL" id="TYA53166.1"/>
    </source>
</evidence>
<dbReference type="Proteomes" id="UP000324550">
    <property type="component" value="Unassembled WGS sequence"/>
</dbReference>
<protein>
    <recommendedName>
        <fullName evidence="4">DUF4168 domain-containing protein</fullName>
    </recommendedName>
</protein>
<keyword evidence="1" id="KW-0732">Signal</keyword>